<keyword evidence="3" id="KW-0813">Transport</keyword>
<dbReference type="InterPro" id="IPR037682">
    <property type="entry name" value="TonB_C"/>
</dbReference>
<keyword evidence="9" id="KW-0472">Membrane</keyword>
<dbReference type="GO" id="GO:0031992">
    <property type="term" value="F:energy transducer activity"/>
    <property type="evidence" value="ECO:0007669"/>
    <property type="project" value="TreeGrafter"/>
</dbReference>
<organism evidence="11 12">
    <name type="scientific">Chitinophaga arvensicola</name>
    <dbReference type="NCBI Taxonomy" id="29529"/>
    <lineage>
        <taxon>Bacteria</taxon>
        <taxon>Pseudomonadati</taxon>
        <taxon>Bacteroidota</taxon>
        <taxon>Chitinophagia</taxon>
        <taxon>Chitinophagales</taxon>
        <taxon>Chitinophagaceae</taxon>
        <taxon>Chitinophaga</taxon>
    </lineage>
</organism>
<dbReference type="Gene3D" id="3.30.1150.10">
    <property type="match status" value="1"/>
</dbReference>
<dbReference type="OrthoDB" id="964531at2"/>
<dbReference type="InterPro" id="IPR051045">
    <property type="entry name" value="TonB-dependent_transducer"/>
</dbReference>
<dbReference type="GO" id="GO:0055085">
    <property type="term" value="P:transmembrane transport"/>
    <property type="evidence" value="ECO:0007669"/>
    <property type="project" value="InterPro"/>
</dbReference>
<keyword evidence="8" id="KW-1133">Transmembrane helix</keyword>
<evidence type="ECO:0000256" key="6">
    <source>
        <dbReference type="ARBA" id="ARBA00022692"/>
    </source>
</evidence>
<keyword evidence="12" id="KW-1185">Reference proteome</keyword>
<dbReference type="PANTHER" id="PTHR33446:SF2">
    <property type="entry name" value="PROTEIN TONB"/>
    <property type="match status" value="1"/>
</dbReference>
<dbReference type="InterPro" id="IPR006260">
    <property type="entry name" value="TonB/TolA_C"/>
</dbReference>
<evidence type="ECO:0000256" key="8">
    <source>
        <dbReference type="ARBA" id="ARBA00022989"/>
    </source>
</evidence>
<dbReference type="GO" id="GO:0015031">
    <property type="term" value="P:protein transport"/>
    <property type="evidence" value="ECO:0007669"/>
    <property type="project" value="UniProtKB-KW"/>
</dbReference>
<reference evidence="12" key="1">
    <citation type="submission" date="2016-10" db="EMBL/GenBank/DDBJ databases">
        <authorList>
            <person name="Varghese N."/>
            <person name="Submissions S."/>
        </authorList>
    </citation>
    <scope>NUCLEOTIDE SEQUENCE [LARGE SCALE GENOMIC DNA]</scope>
    <source>
        <strain evidence="12">DSM 3695</strain>
    </source>
</reference>
<evidence type="ECO:0000256" key="2">
    <source>
        <dbReference type="ARBA" id="ARBA00006555"/>
    </source>
</evidence>
<protein>
    <submittedName>
        <fullName evidence="11">TonB family C-terminal domain-containing protein</fullName>
    </submittedName>
</protein>
<evidence type="ECO:0000259" key="10">
    <source>
        <dbReference type="PROSITE" id="PS52015"/>
    </source>
</evidence>
<dbReference type="AlphaFoldDB" id="A0A1I0SE97"/>
<keyword evidence="7" id="KW-0653">Protein transport</keyword>
<comment type="similarity">
    <text evidence="2">Belongs to the TonB family.</text>
</comment>
<evidence type="ECO:0000313" key="12">
    <source>
        <dbReference type="Proteomes" id="UP000199310"/>
    </source>
</evidence>
<evidence type="ECO:0000313" key="11">
    <source>
        <dbReference type="EMBL" id="SEW54629.1"/>
    </source>
</evidence>
<evidence type="ECO:0000256" key="9">
    <source>
        <dbReference type="ARBA" id="ARBA00023136"/>
    </source>
</evidence>
<dbReference type="SUPFAM" id="SSF74653">
    <property type="entry name" value="TolA/TonB C-terminal domain"/>
    <property type="match status" value="1"/>
</dbReference>
<comment type="subcellular location">
    <subcellularLocation>
        <location evidence="1">Cell inner membrane</location>
        <topology evidence="1">Single-pass membrane protein</topology>
        <orientation evidence="1">Periplasmic side</orientation>
    </subcellularLocation>
</comment>
<dbReference type="STRING" id="29529.SAMN04488122_6101"/>
<dbReference type="EMBL" id="FOJG01000002">
    <property type="protein sequence ID" value="SEW54629.1"/>
    <property type="molecule type" value="Genomic_DNA"/>
</dbReference>
<dbReference type="PROSITE" id="PS52015">
    <property type="entry name" value="TONB_CTD"/>
    <property type="match status" value="1"/>
</dbReference>
<proteinExistence type="inferred from homology"/>
<sequence>MFYFLLLALGIPLSDTAVKPVTAITPEELIVCPVEEMPTFPGGETALKTYLEKNIVYPAAALKAKVSGTVFIQFIVDKTGLIGEAHPVGSFKGYGMEAEALRVICMMPKWKPGKQGGMVVSTFLNLPIRFTIPPPEKQPIKKRSL</sequence>
<dbReference type="Pfam" id="PF03544">
    <property type="entry name" value="TonB_C"/>
    <property type="match status" value="1"/>
</dbReference>
<evidence type="ECO:0000256" key="3">
    <source>
        <dbReference type="ARBA" id="ARBA00022448"/>
    </source>
</evidence>
<accession>A0A1I0SE97</accession>
<feature type="domain" description="TonB C-terminal" evidence="10">
    <location>
        <begin position="42"/>
        <end position="139"/>
    </location>
</feature>
<keyword evidence="6" id="KW-0812">Transmembrane</keyword>
<evidence type="ECO:0000256" key="5">
    <source>
        <dbReference type="ARBA" id="ARBA00022519"/>
    </source>
</evidence>
<evidence type="ECO:0000256" key="1">
    <source>
        <dbReference type="ARBA" id="ARBA00004383"/>
    </source>
</evidence>
<dbReference type="Proteomes" id="UP000199310">
    <property type="component" value="Unassembled WGS sequence"/>
</dbReference>
<keyword evidence="5" id="KW-0997">Cell inner membrane</keyword>
<name>A0A1I0SE97_9BACT</name>
<keyword evidence="4" id="KW-1003">Cell membrane</keyword>
<dbReference type="GO" id="GO:0098797">
    <property type="term" value="C:plasma membrane protein complex"/>
    <property type="evidence" value="ECO:0007669"/>
    <property type="project" value="TreeGrafter"/>
</dbReference>
<dbReference type="RefSeq" id="WP_089902260.1">
    <property type="nucleotide sequence ID" value="NZ_FOJG01000002.1"/>
</dbReference>
<dbReference type="NCBIfam" id="TIGR01352">
    <property type="entry name" value="tonB_Cterm"/>
    <property type="match status" value="1"/>
</dbReference>
<dbReference type="PANTHER" id="PTHR33446">
    <property type="entry name" value="PROTEIN TONB-RELATED"/>
    <property type="match status" value="1"/>
</dbReference>
<evidence type="ECO:0000256" key="7">
    <source>
        <dbReference type="ARBA" id="ARBA00022927"/>
    </source>
</evidence>
<gene>
    <name evidence="11" type="ORF">SAMN04488122_6101</name>
</gene>
<evidence type="ECO:0000256" key="4">
    <source>
        <dbReference type="ARBA" id="ARBA00022475"/>
    </source>
</evidence>